<dbReference type="GO" id="GO:0045579">
    <property type="term" value="P:positive regulation of B cell differentiation"/>
    <property type="evidence" value="ECO:0000318"/>
    <property type="project" value="GO_Central"/>
</dbReference>
<dbReference type="AlphaFoldDB" id="T1FST8"/>
<dbReference type="PANTHER" id="PTHR12085:SF3">
    <property type="entry name" value="SERINE_THREONINE-PROTEIN PHOSPHATASE 2A REGULATORY SUBUNIT B'' SUBUNIT GAMMA"/>
    <property type="match status" value="1"/>
</dbReference>
<dbReference type="Proteomes" id="UP000015101">
    <property type="component" value="Unassembled WGS sequence"/>
</dbReference>
<dbReference type="PROSITE" id="PS50222">
    <property type="entry name" value="EF_HAND_2"/>
    <property type="match status" value="1"/>
</dbReference>
<dbReference type="HOGENOM" id="CLU_035365_1_0_1"/>
<dbReference type="GO" id="GO:0005737">
    <property type="term" value="C:cytoplasm"/>
    <property type="evidence" value="ECO:0007669"/>
    <property type="project" value="UniProtKB-SubCell"/>
</dbReference>
<dbReference type="InterPro" id="IPR039865">
    <property type="entry name" value="PPP2R3C"/>
</dbReference>
<sequence length="474" mass="55595">MEINSKLIELLKKSSIKLSATRSKDEDNEDKLFKHYYSLWGHTASGDDDDDDNVDGADDNDIPNNQKYDSIPKFYTKLPQANELLKQKLRDEGRSAFLQRKSKDLLDNLELQPKATKFLQTMWSLLEKYNSPPVLSNEQMLNYDDFKLVANQVSNKCKQFFRPSIFAKLLTDDPYGRISTLHFFNYIMRKVWLHQTRIALSLYDAAGLGFLRENDLESYILELIPTLPQLDSLDKSFYSFYVCMAVRKFFFFLDPLHIGKIKIQDVLTCTFLNDLLELRDEEMSKERQETNWFSTLFSFKVYGQYLKLDVDHNGMLSREELSKYNNGSLTPAFLDQVFQECLTYEGEMDYKTYLDFVLAMTHRECPQSIQYIFRILDTKHKGYLDVFDLNYFYRSMQEQIQQHILETVVSFEDIKNEIFDMVRPMKPNQITCQDLVKSGQASTIVGLLIDVNSFWSYENREAPNLNMPTEVADN</sequence>
<dbReference type="PROSITE" id="PS00018">
    <property type="entry name" value="EF_HAND_1"/>
    <property type="match status" value="1"/>
</dbReference>
<evidence type="ECO:0000313" key="8">
    <source>
        <dbReference type="Proteomes" id="UP000015101"/>
    </source>
</evidence>
<dbReference type="EMBL" id="KB096275">
    <property type="protein sequence ID" value="ESO06989.1"/>
    <property type="molecule type" value="Genomic_DNA"/>
</dbReference>
<dbReference type="EMBL" id="AMQM01003752">
    <property type="status" value="NOT_ANNOTATED_CDS"/>
    <property type="molecule type" value="Genomic_DNA"/>
</dbReference>
<dbReference type="GO" id="GO:0000226">
    <property type="term" value="P:microtubule cytoskeleton organization"/>
    <property type="evidence" value="ECO:0000318"/>
    <property type="project" value="GO_Central"/>
</dbReference>
<accession>T1FST8</accession>
<dbReference type="eggNOG" id="KOG2562">
    <property type="taxonomic scope" value="Eukaryota"/>
</dbReference>
<dbReference type="GeneID" id="20211885"/>
<dbReference type="EnsemblMetazoa" id="HelroT191272">
    <property type="protein sequence ID" value="HelroP191272"/>
    <property type="gene ID" value="HelroG191272"/>
</dbReference>
<comment type="subcellular location">
    <subcellularLocation>
        <location evidence="1">Cytoplasm</location>
    </subcellularLocation>
</comment>
<keyword evidence="8" id="KW-1185">Reference proteome</keyword>
<dbReference type="GO" id="GO:0030865">
    <property type="term" value="P:cortical cytoskeleton organization"/>
    <property type="evidence" value="ECO:0000318"/>
    <property type="project" value="GO_Central"/>
</dbReference>
<keyword evidence="3" id="KW-0106">Calcium</keyword>
<dbReference type="SUPFAM" id="SSF47473">
    <property type="entry name" value="EF-hand"/>
    <property type="match status" value="1"/>
</dbReference>
<feature type="compositionally biased region" description="Acidic residues" evidence="4">
    <location>
        <begin position="47"/>
        <end position="61"/>
    </location>
</feature>
<dbReference type="GO" id="GO:0001782">
    <property type="term" value="P:B cell homeostasis"/>
    <property type="evidence" value="ECO:0000318"/>
    <property type="project" value="GO_Central"/>
</dbReference>
<evidence type="ECO:0000313" key="6">
    <source>
        <dbReference type="EMBL" id="ESO06989.1"/>
    </source>
</evidence>
<feature type="region of interest" description="Disordered" evidence="4">
    <location>
        <begin position="47"/>
        <end position="69"/>
    </location>
</feature>
<dbReference type="OrthoDB" id="10265007at2759"/>
<feature type="domain" description="EF-hand" evidence="5">
    <location>
        <begin position="364"/>
        <end position="399"/>
    </location>
</feature>
<dbReference type="InterPro" id="IPR011992">
    <property type="entry name" value="EF-hand-dom_pair"/>
</dbReference>
<reference evidence="8" key="1">
    <citation type="submission" date="2012-12" db="EMBL/GenBank/DDBJ databases">
        <authorList>
            <person name="Hellsten U."/>
            <person name="Grimwood J."/>
            <person name="Chapman J.A."/>
            <person name="Shapiro H."/>
            <person name="Aerts A."/>
            <person name="Otillar R.P."/>
            <person name="Terry A.Y."/>
            <person name="Boore J.L."/>
            <person name="Simakov O."/>
            <person name="Marletaz F."/>
            <person name="Cho S.-J."/>
            <person name="Edsinger-Gonzales E."/>
            <person name="Havlak P."/>
            <person name="Kuo D.-H."/>
            <person name="Larsson T."/>
            <person name="Lv J."/>
            <person name="Arendt D."/>
            <person name="Savage R."/>
            <person name="Osoegawa K."/>
            <person name="de Jong P."/>
            <person name="Lindberg D.R."/>
            <person name="Seaver E.C."/>
            <person name="Weisblat D.A."/>
            <person name="Putnam N.H."/>
            <person name="Grigoriev I.V."/>
            <person name="Rokhsar D.S."/>
        </authorList>
    </citation>
    <scope>NUCLEOTIDE SEQUENCE</scope>
</reference>
<dbReference type="GO" id="GO:0005813">
    <property type="term" value="C:centrosome"/>
    <property type="evidence" value="ECO:0000318"/>
    <property type="project" value="GO_Central"/>
</dbReference>
<dbReference type="CTD" id="20211885"/>
<evidence type="ECO:0000256" key="1">
    <source>
        <dbReference type="ARBA" id="ARBA00004496"/>
    </source>
</evidence>
<keyword evidence="2" id="KW-0963">Cytoplasm</keyword>
<dbReference type="Gene3D" id="1.10.238.10">
    <property type="entry name" value="EF-hand"/>
    <property type="match status" value="1"/>
</dbReference>
<dbReference type="GO" id="GO:0005509">
    <property type="term" value="F:calcium ion binding"/>
    <property type="evidence" value="ECO:0007669"/>
    <property type="project" value="InterPro"/>
</dbReference>
<organism evidence="7 8">
    <name type="scientific">Helobdella robusta</name>
    <name type="common">Californian leech</name>
    <dbReference type="NCBI Taxonomy" id="6412"/>
    <lineage>
        <taxon>Eukaryota</taxon>
        <taxon>Metazoa</taxon>
        <taxon>Spiralia</taxon>
        <taxon>Lophotrochozoa</taxon>
        <taxon>Annelida</taxon>
        <taxon>Clitellata</taxon>
        <taxon>Hirudinea</taxon>
        <taxon>Rhynchobdellida</taxon>
        <taxon>Glossiphoniidae</taxon>
        <taxon>Helobdella</taxon>
    </lineage>
</organism>
<dbReference type="RefSeq" id="XP_009015085.1">
    <property type="nucleotide sequence ID" value="XM_009016837.1"/>
</dbReference>
<dbReference type="InterPro" id="IPR002048">
    <property type="entry name" value="EF_hand_dom"/>
</dbReference>
<name>T1FST8_HELRO</name>
<evidence type="ECO:0000256" key="2">
    <source>
        <dbReference type="ARBA" id="ARBA00022490"/>
    </source>
</evidence>
<evidence type="ECO:0000256" key="4">
    <source>
        <dbReference type="SAM" id="MobiDB-lite"/>
    </source>
</evidence>
<dbReference type="PANTHER" id="PTHR12085">
    <property type="entry name" value="SERINE/THREONINE-PROTEIN PHOSPHATASE 2A REGULATORY SUBUNIT B'' SUBUNIT GAMMA"/>
    <property type="match status" value="1"/>
</dbReference>
<dbReference type="GO" id="GO:0035303">
    <property type="term" value="P:regulation of dephosphorylation"/>
    <property type="evidence" value="ECO:0007669"/>
    <property type="project" value="InterPro"/>
</dbReference>
<dbReference type="OMA" id="HKFWAYE"/>
<dbReference type="KEGG" id="hro:HELRODRAFT_191272"/>
<evidence type="ECO:0000313" key="7">
    <source>
        <dbReference type="EnsemblMetazoa" id="HelroP191272"/>
    </source>
</evidence>
<protein>
    <recommendedName>
        <fullName evidence="5">EF-hand domain-containing protein</fullName>
    </recommendedName>
</protein>
<dbReference type="CDD" id="cd21505">
    <property type="entry name" value="PPP2R3C"/>
    <property type="match status" value="1"/>
</dbReference>
<dbReference type="InterPro" id="IPR018247">
    <property type="entry name" value="EF_Hand_1_Ca_BS"/>
</dbReference>
<evidence type="ECO:0000259" key="5">
    <source>
        <dbReference type="PROSITE" id="PS50222"/>
    </source>
</evidence>
<dbReference type="STRING" id="6412.T1FST8"/>
<reference evidence="7" key="3">
    <citation type="submission" date="2015-06" db="UniProtKB">
        <authorList>
            <consortium name="EnsemblMetazoa"/>
        </authorList>
    </citation>
    <scope>IDENTIFICATION</scope>
</reference>
<evidence type="ECO:0000256" key="3">
    <source>
        <dbReference type="ARBA" id="ARBA00022837"/>
    </source>
</evidence>
<dbReference type="InParanoid" id="T1FST8"/>
<gene>
    <name evidence="7" type="primary">20211885</name>
    <name evidence="6" type="ORF">HELRODRAFT_191272</name>
</gene>
<proteinExistence type="predicted"/>
<dbReference type="GO" id="GO:0043029">
    <property type="term" value="P:T cell homeostasis"/>
    <property type="evidence" value="ECO:0000318"/>
    <property type="project" value="GO_Central"/>
</dbReference>
<reference evidence="6 8" key="2">
    <citation type="journal article" date="2013" name="Nature">
        <title>Insights into bilaterian evolution from three spiralian genomes.</title>
        <authorList>
            <person name="Simakov O."/>
            <person name="Marletaz F."/>
            <person name="Cho S.J."/>
            <person name="Edsinger-Gonzales E."/>
            <person name="Havlak P."/>
            <person name="Hellsten U."/>
            <person name="Kuo D.H."/>
            <person name="Larsson T."/>
            <person name="Lv J."/>
            <person name="Arendt D."/>
            <person name="Savage R."/>
            <person name="Osoegawa K."/>
            <person name="de Jong P."/>
            <person name="Grimwood J."/>
            <person name="Chapman J.A."/>
            <person name="Shapiro H."/>
            <person name="Aerts A."/>
            <person name="Otillar R.P."/>
            <person name="Terry A.Y."/>
            <person name="Boore J.L."/>
            <person name="Grigoriev I.V."/>
            <person name="Lindberg D.R."/>
            <person name="Seaver E.C."/>
            <person name="Weisblat D.A."/>
            <person name="Putnam N.H."/>
            <person name="Rokhsar D.S."/>
        </authorList>
    </citation>
    <scope>NUCLEOTIDE SEQUENCE</scope>
</reference>